<evidence type="ECO:0000313" key="1">
    <source>
        <dbReference type="EMBL" id="QHU22641.1"/>
    </source>
</evidence>
<proteinExistence type="predicted"/>
<sequence length="388" mass="46176">MNELFTKLPELHQNIVLTKDTLNSFYKVLQDGKDKMNSDKNDYTCTPITFLDKYPQFLQIPPTYFIDSELVSFLRTSNGFYQQFTLNLGPRCFTVHLFLPFDNHSSKKINVLDFFQDCINKIYLWLQFISPHIKEKCSVKSTIYLLFTNFHKHLPASNEPITYKHVNSAFATSCNPETTIYIYRHEEWYKVLMHESFHSFGLDFSGYNNYEVEDKIVQTFKVRNKNGIRIYEAYVELWAEVLNVVFVSYLKTKDKKTFLVMFEHLINKELSFTLFQCVKILNHINISYEDIIDVKCKTIKYEETANLTSYYFLKLILFLNLRKFESWCKRNNTTLFQFDKTNMLKFTDFIIDLSNTHPLETCLRKMKKFYKRAKLSPIAKSTMKMTIV</sequence>
<organism evidence="1">
    <name type="scientific">viral metagenome</name>
    <dbReference type="NCBI Taxonomy" id="1070528"/>
    <lineage>
        <taxon>unclassified sequences</taxon>
        <taxon>metagenomes</taxon>
        <taxon>organismal metagenomes</taxon>
    </lineage>
</organism>
<accession>A0A6C0KZI1</accession>
<protein>
    <submittedName>
        <fullName evidence="1">Uncharacterized protein</fullName>
    </submittedName>
</protein>
<dbReference type="AlphaFoldDB" id="A0A6C0KZI1"/>
<reference evidence="1" key="1">
    <citation type="journal article" date="2020" name="Nature">
        <title>Giant virus diversity and host interactions through global metagenomics.</title>
        <authorList>
            <person name="Schulz F."/>
            <person name="Roux S."/>
            <person name="Paez-Espino D."/>
            <person name="Jungbluth S."/>
            <person name="Walsh D.A."/>
            <person name="Denef V.J."/>
            <person name="McMahon K.D."/>
            <person name="Konstantinidis K.T."/>
            <person name="Eloe-Fadrosh E.A."/>
            <person name="Kyrpides N.C."/>
            <person name="Woyke T."/>
        </authorList>
    </citation>
    <scope>NUCLEOTIDE SEQUENCE</scope>
    <source>
        <strain evidence="1">GVMAG-S-ERX555907-102</strain>
    </source>
</reference>
<name>A0A6C0KZI1_9ZZZZ</name>
<dbReference type="EMBL" id="MN741015">
    <property type="protein sequence ID" value="QHU22641.1"/>
    <property type="molecule type" value="Genomic_DNA"/>
</dbReference>